<evidence type="ECO:0000313" key="2">
    <source>
        <dbReference type="Proteomes" id="UP000694405"/>
    </source>
</evidence>
<organism evidence="1 2">
    <name type="scientific">Melopsittacus undulatus</name>
    <name type="common">Budgerigar</name>
    <name type="synonym">Psittacus undulatus</name>
    <dbReference type="NCBI Taxonomy" id="13146"/>
    <lineage>
        <taxon>Eukaryota</taxon>
        <taxon>Metazoa</taxon>
        <taxon>Chordata</taxon>
        <taxon>Craniata</taxon>
        <taxon>Vertebrata</taxon>
        <taxon>Euteleostomi</taxon>
        <taxon>Archelosauria</taxon>
        <taxon>Archosauria</taxon>
        <taxon>Dinosauria</taxon>
        <taxon>Saurischia</taxon>
        <taxon>Theropoda</taxon>
        <taxon>Coelurosauria</taxon>
        <taxon>Aves</taxon>
        <taxon>Neognathae</taxon>
        <taxon>Neoaves</taxon>
        <taxon>Telluraves</taxon>
        <taxon>Australaves</taxon>
        <taxon>Psittaciformes</taxon>
        <taxon>Psittaculidae</taxon>
        <taxon>Melopsittacus</taxon>
    </lineage>
</organism>
<sequence>MLCLGWMDYVFCPKAKSLSPVLHTPLGCGMCLSSGQAVLGFVACCSGSSSYVYSTLSSSAESWYH</sequence>
<reference evidence="1" key="1">
    <citation type="submission" date="2020-03" db="EMBL/GenBank/DDBJ databases">
        <title>Melopsittacus undulatus (budgerigar) genome, bMelUnd1, maternal haplotype with Z.</title>
        <authorList>
            <person name="Gedman G."/>
            <person name="Mountcastle J."/>
            <person name="Haase B."/>
            <person name="Formenti G."/>
            <person name="Wright T."/>
            <person name="Apodaca J."/>
            <person name="Pelan S."/>
            <person name="Chow W."/>
            <person name="Rhie A."/>
            <person name="Howe K."/>
            <person name="Fedrigo O."/>
            <person name="Jarvis E.D."/>
        </authorList>
    </citation>
    <scope>NUCLEOTIDE SEQUENCE [LARGE SCALE GENOMIC DNA]</scope>
</reference>
<accession>A0A8C6NCU2</accession>
<reference evidence="1" key="2">
    <citation type="submission" date="2025-08" db="UniProtKB">
        <authorList>
            <consortium name="Ensembl"/>
        </authorList>
    </citation>
    <scope>IDENTIFICATION</scope>
</reference>
<proteinExistence type="predicted"/>
<dbReference type="Ensembl" id="ENSMUNT00000016585.2">
    <property type="protein sequence ID" value="ENSMUNP00000014410.1"/>
    <property type="gene ID" value="ENSMUNG00000011204.2"/>
</dbReference>
<dbReference type="AlphaFoldDB" id="A0A8C6NCU2"/>
<evidence type="ECO:0000313" key="1">
    <source>
        <dbReference type="Ensembl" id="ENSMUNP00000014410.1"/>
    </source>
</evidence>
<keyword evidence="2" id="KW-1185">Reference proteome</keyword>
<reference evidence="1" key="3">
    <citation type="submission" date="2025-09" db="UniProtKB">
        <authorList>
            <consortium name="Ensembl"/>
        </authorList>
    </citation>
    <scope>IDENTIFICATION</scope>
</reference>
<protein>
    <submittedName>
        <fullName evidence="1">Uncharacterized protein</fullName>
    </submittedName>
</protein>
<name>A0A8C6NCU2_MELUD</name>
<dbReference type="Proteomes" id="UP000694405">
    <property type="component" value="Chromosome 10"/>
</dbReference>